<reference evidence="2" key="1">
    <citation type="submission" date="2019-05" db="EMBL/GenBank/DDBJ databases">
        <title>Flavobacterium profundi sp. nov., isolated from a deep-sea seamount.</title>
        <authorList>
            <person name="Zhang D.-C."/>
        </authorList>
    </citation>
    <scope>NUCLEOTIDE SEQUENCE [LARGE SCALE GENOMIC DNA]</scope>
    <source>
        <strain evidence="2">TP390</strain>
    </source>
</reference>
<dbReference type="EMBL" id="WQLW01000008">
    <property type="protein sequence ID" value="MVO09855.1"/>
    <property type="molecule type" value="Genomic_DNA"/>
</dbReference>
<gene>
    <name evidence="1" type="ORF">GOQ30_11855</name>
</gene>
<dbReference type="OrthoDB" id="10010283at2"/>
<proteinExistence type="predicted"/>
<accession>A0A6I4IJF7</accession>
<name>A0A6I4IJF7_9FLAO</name>
<protein>
    <submittedName>
        <fullName evidence="1">Uncharacterized protein</fullName>
    </submittedName>
</protein>
<dbReference type="RefSeq" id="WP_140998228.1">
    <property type="nucleotide sequence ID" value="NZ_VDCZ01000008.1"/>
</dbReference>
<comment type="caution">
    <text evidence="1">The sequence shown here is derived from an EMBL/GenBank/DDBJ whole genome shotgun (WGS) entry which is preliminary data.</text>
</comment>
<keyword evidence="2" id="KW-1185">Reference proteome</keyword>
<dbReference type="AlphaFoldDB" id="A0A6I4IJF7"/>
<organism evidence="1 2">
    <name type="scientific">Flavobacterium profundi</name>
    <dbReference type="NCBI Taxonomy" id="1774945"/>
    <lineage>
        <taxon>Bacteria</taxon>
        <taxon>Pseudomonadati</taxon>
        <taxon>Bacteroidota</taxon>
        <taxon>Flavobacteriia</taxon>
        <taxon>Flavobacteriales</taxon>
        <taxon>Flavobacteriaceae</taxon>
        <taxon>Flavobacterium</taxon>
    </lineage>
</organism>
<sequence length="117" mass="13924">MKVITNTEIDSLCDKVFTLQSSFSSEKKLQNIPLDSVVFKKEGSIYSFNKKVGTWQTDRTIYLSNYKRKFYFNSITNNSLRIYSRYHIEKDTTLKQIRIRLVSEKNRKSEPKSEFDF</sequence>
<evidence type="ECO:0000313" key="1">
    <source>
        <dbReference type="EMBL" id="MVO09855.1"/>
    </source>
</evidence>
<dbReference type="Proteomes" id="UP000431264">
    <property type="component" value="Unassembled WGS sequence"/>
</dbReference>
<evidence type="ECO:0000313" key="2">
    <source>
        <dbReference type="Proteomes" id="UP000431264"/>
    </source>
</evidence>